<evidence type="ECO:0000313" key="2">
    <source>
        <dbReference type="EMBL" id="QYX33820.1"/>
    </source>
</evidence>
<dbReference type="NCBIfam" id="TIGR00057">
    <property type="entry name" value="L-threonylcarbamoyladenylate synthase"/>
    <property type="match status" value="1"/>
</dbReference>
<reference evidence="2 3" key="1">
    <citation type="journal article" date="2022" name="J. Am. Chem. Soc.">
        <title>Biosynthesis of Guanitoxin Enables Global Environmental Detection in Freshwater Cyanobacteria.</title>
        <authorList>
            <person name="Lima S.T."/>
            <person name="Fallon T.R."/>
            <person name="Cordoza J.L."/>
            <person name="Chekan J.R."/>
            <person name="Delbaje E."/>
            <person name="Hopiavuori A.R."/>
            <person name="Alvarenga D.O."/>
            <person name="Wood S.M."/>
            <person name="Luhavaya H."/>
            <person name="Baumgartner J.T."/>
            <person name="Dorr F.A."/>
            <person name="Etchegaray A."/>
            <person name="Pinto E."/>
            <person name="McKinnie S.M.K."/>
            <person name="Fiore M.F."/>
            <person name="Moore B.S."/>
        </authorList>
    </citation>
    <scope>NUCLEOTIDE SEQUENCE [LARGE SCALE GENOMIC DNA]</scope>
    <source>
        <strain evidence="2 3">ITEP-024</strain>
    </source>
</reference>
<evidence type="ECO:0000313" key="3">
    <source>
        <dbReference type="Proteomes" id="UP000826540"/>
    </source>
</evidence>
<dbReference type="PANTHER" id="PTHR42828">
    <property type="entry name" value="DHBP SYNTHASE RIBB-LIKE ALPHA/BETA DOMAIN-CONTAINING PROTEIN"/>
    <property type="match status" value="1"/>
</dbReference>
<name>A0ABX8X573_9CYAN</name>
<gene>
    <name evidence="2" type="ORF">K2F26_11220</name>
</gene>
<dbReference type="InterPro" id="IPR006070">
    <property type="entry name" value="Sua5-like_dom"/>
</dbReference>
<proteinExistence type="predicted"/>
<dbReference type="PROSITE" id="PS51163">
    <property type="entry name" value="YRDC"/>
    <property type="match status" value="1"/>
</dbReference>
<dbReference type="PANTHER" id="PTHR42828:SF3">
    <property type="entry name" value="THREONYLCARBAMOYL-AMP SYNTHASE"/>
    <property type="match status" value="1"/>
</dbReference>
<sequence>MAKIFEIHPDNPQNRRIEDIKLALSSGAIMLYPTDTVYAIGCDLNAKLAVERVRQIKQLANDKPLTFLCPSLSNVSTYAFVSDTAYRIMKRLIPGPYTFLLPATKLVPRLVQSPKRKTTGIRVPDHRVCLALLEALGNPIISTSAHLPHNDTDDEILGVDSESILSRVELFDRLDHLVDIIIDTGEEPTNQVSTILDLTDEEPIITRRGLGWEAAAAWV</sequence>
<protein>
    <submittedName>
        <fullName evidence="2">Threonylcarbamoyl-AMP synthase</fullName>
    </submittedName>
</protein>
<organism evidence="2 3">
    <name type="scientific">Sphaerospermopsis torques-reginae ITEP-024</name>
    <dbReference type="NCBI Taxonomy" id="984208"/>
    <lineage>
        <taxon>Bacteria</taxon>
        <taxon>Bacillati</taxon>
        <taxon>Cyanobacteriota</taxon>
        <taxon>Cyanophyceae</taxon>
        <taxon>Nostocales</taxon>
        <taxon>Aphanizomenonaceae</taxon>
        <taxon>Sphaerospermopsis</taxon>
        <taxon>Sphaerospermopsis torques-reginae</taxon>
    </lineage>
</organism>
<dbReference type="Gene3D" id="3.90.870.10">
    <property type="entry name" value="DHBP synthase"/>
    <property type="match status" value="1"/>
</dbReference>
<dbReference type="InterPro" id="IPR017945">
    <property type="entry name" value="DHBP_synth_RibB-like_a/b_dom"/>
</dbReference>
<dbReference type="EMBL" id="CP080598">
    <property type="protein sequence ID" value="QYX33820.1"/>
    <property type="molecule type" value="Genomic_DNA"/>
</dbReference>
<dbReference type="InterPro" id="IPR052532">
    <property type="entry name" value="SUA5_domain"/>
</dbReference>
<feature type="domain" description="YrdC-like" evidence="1">
    <location>
        <begin position="14"/>
        <end position="211"/>
    </location>
</feature>
<evidence type="ECO:0000259" key="1">
    <source>
        <dbReference type="PROSITE" id="PS51163"/>
    </source>
</evidence>
<dbReference type="RefSeq" id="WP_220611536.1">
    <property type="nucleotide sequence ID" value="NZ_CP080598.1"/>
</dbReference>
<dbReference type="SUPFAM" id="SSF55821">
    <property type="entry name" value="YrdC/RibB"/>
    <property type="match status" value="1"/>
</dbReference>
<keyword evidence="3" id="KW-1185">Reference proteome</keyword>
<dbReference type="Proteomes" id="UP000826540">
    <property type="component" value="Chromosome"/>
</dbReference>
<dbReference type="Pfam" id="PF01300">
    <property type="entry name" value="Sua5_yciO_yrdC"/>
    <property type="match status" value="1"/>
</dbReference>
<accession>A0ABX8X573</accession>